<dbReference type="PANTHER" id="PTHR30146:SF153">
    <property type="entry name" value="LACTOSE OPERON REPRESSOR"/>
    <property type="match status" value="1"/>
</dbReference>
<dbReference type="InterPro" id="IPR000843">
    <property type="entry name" value="HTH_LacI"/>
</dbReference>
<evidence type="ECO:0000256" key="2">
    <source>
        <dbReference type="ARBA" id="ARBA00023125"/>
    </source>
</evidence>
<reference evidence="5 6" key="1">
    <citation type="submission" date="2020-08" db="EMBL/GenBank/DDBJ databases">
        <title>Functional genomics of gut bacteria from endangered species of beetles.</title>
        <authorList>
            <person name="Carlos-Shanley C."/>
        </authorList>
    </citation>
    <scope>NUCLEOTIDE SEQUENCE [LARGE SCALE GENOMIC DNA]</scope>
    <source>
        <strain evidence="5 6">S00245</strain>
    </source>
</reference>
<comment type="caution">
    <text evidence="5">The sequence shown here is derived from an EMBL/GenBank/DDBJ whole genome shotgun (WGS) entry which is preliminary data.</text>
</comment>
<keyword evidence="1" id="KW-0805">Transcription regulation</keyword>
<keyword evidence="3" id="KW-0804">Transcription</keyword>
<name>A0A7W7KED9_9SPHN</name>
<dbReference type="EMBL" id="JACHLR010000027">
    <property type="protein sequence ID" value="MBB4860668.1"/>
    <property type="molecule type" value="Genomic_DNA"/>
</dbReference>
<evidence type="ECO:0000259" key="4">
    <source>
        <dbReference type="PROSITE" id="PS50932"/>
    </source>
</evidence>
<dbReference type="RefSeq" id="WP_184249866.1">
    <property type="nucleotide sequence ID" value="NZ_JACHLR010000027.1"/>
</dbReference>
<dbReference type="Gene3D" id="1.10.260.40">
    <property type="entry name" value="lambda repressor-like DNA-binding domains"/>
    <property type="match status" value="1"/>
</dbReference>
<dbReference type="GO" id="GO:0000976">
    <property type="term" value="F:transcription cis-regulatory region binding"/>
    <property type="evidence" value="ECO:0007669"/>
    <property type="project" value="TreeGrafter"/>
</dbReference>
<dbReference type="InterPro" id="IPR028082">
    <property type="entry name" value="Peripla_BP_I"/>
</dbReference>
<protein>
    <submittedName>
        <fullName evidence="5">LacI family transcriptional regulator</fullName>
    </submittedName>
</protein>
<evidence type="ECO:0000256" key="1">
    <source>
        <dbReference type="ARBA" id="ARBA00023015"/>
    </source>
</evidence>
<dbReference type="Gene3D" id="3.40.50.2300">
    <property type="match status" value="2"/>
</dbReference>
<dbReference type="PANTHER" id="PTHR30146">
    <property type="entry name" value="LACI-RELATED TRANSCRIPTIONAL REPRESSOR"/>
    <property type="match status" value="1"/>
</dbReference>
<evidence type="ECO:0000256" key="3">
    <source>
        <dbReference type="ARBA" id="ARBA00023163"/>
    </source>
</evidence>
<dbReference type="Pfam" id="PF00356">
    <property type="entry name" value="LacI"/>
    <property type="match status" value="1"/>
</dbReference>
<evidence type="ECO:0000313" key="5">
    <source>
        <dbReference type="EMBL" id="MBB4860668.1"/>
    </source>
</evidence>
<sequence length="355" mass="37486">MTSGQAPRRKRRTQSAPTVADVARAAGVSLMTVSRVINAEPNVLEATRTKVRAAVEQLGYVPNLAARSLAGAAQCRIALLFSNPSAAYLSELLVGVLAEAAAQNAELTVEPYLASESVAPLVARLVRHRIDAVVLPPPLCEDTSLLDALQAAGLALVQIASGSPAALAHAVTIDDEAAACAMVRRLEALGHRRIALITGDANQASSAMRLRGYEQAIRELGLPVDPTLIVAGDFTYRSGLAAAEQLLSLTPRPTAIFASNDDMAAAAVSVAHRLGLEIPRDLTVCGYDDTTMATTIWPELTTIRQPIAEMARQAVRLLVDAIKRRHAGLPAPLHHIQLDFELILRGSHAGPLSAA</sequence>
<gene>
    <name evidence="5" type="ORF">HNO88_004012</name>
</gene>
<proteinExistence type="predicted"/>
<dbReference type="PRINTS" id="PR00036">
    <property type="entry name" value="HTHLACI"/>
</dbReference>
<feature type="domain" description="HTH lacI-type" evidence="4">
    <location>
        <begin position="17"/>
        <end position="71"/>
    </location>
</feature>
<keyword evidence="6" id="KW-1185">Reference proteome</keyword>
<dbReference type="AlphaFoldDB" id="A0A7W7KED9"/>
<dbReference type="Proteomes" id="UP000555448">
    <property type="component" value="Unassembled WGS sequence"/>
</dbReference>
<dbReference type="InterPro" id="IPR046335">
    <property type="entry name" value="LacI/GalR-like_sensor"/>
</dbReference>
<dbReference type="PROSITE" id="PS00356">
    <property type="entry name" value="HTH_LACI_1"/>
    <property type="match status" value="1"/>
</dbReference>
<dbReference type="InterPro" id="IPR010982">
    <property type="entry name" value="Lambda_DNA-bd_dom_sf"/>
</dbReference>
<dbReference type="SUPFAM" id="SSF53822">
    <property type="entry name" value="Periplasmic binding protein-like I"/>
    <property type="match status" value="1"/>
</dbReference>
<dbReference type="CDD" id="cd01545">
    <property type="entry name" value="PBP1_SalR"/>
    <property type="match status" value="1"/>
</dbReference>
<organism evidence="5 6">
    <name type="scientific">Novosphingobium chloroacetimidivorans</name>
    <dbReference type="NCBI Taxonomy" id="1428314"/>
    <lineage>
        <taxon>Bacteria</taxon>
        <taxon>Pseudomonadati</taxon>
        <taxon>Pseudomonadota</taxon>
        <taxon>Alphaproteobacteria</taxon>
        <taxon>Sphingomonadales</taxon>
        <taxon>Sphingomonadaceae</taxon>
        <taxon>Novosphingobium</taxon>
    </lineage>
</organism>
<dbReference type="SUPFAM" id="SSF47413">
    <property type="entry name" value="lambda repressor-like DNA-binding domains"/>
    <property type="match status" value="1"/>
</dbReference>
<dbReference type="GO" id="GO:0003700">
    <property type="term" value="F:DNA-binding transcription factor activity"/>
    <property type="evidence" value="ECO:0007669"/>
    <property type="project" value="TreeGrafter"/>
</dbReference>
<accession>A0A7W7KED9</accession>
<dbReference type="Pfam" id="PF13377">
    <property type="entry name" value="Peripla_BP_3"/>
    <property type="match status" value="1"/>
</dbReference>
<keyword evidence="2" id="KW-0238">DNA-binding</keyword>
<dbReference type="SMART" id="SM00354">
    <property type="entry name" value="HTH_LACI"/>
    <property type="match status" value="1"/>
</dbReference>
<evidence type="ECO:0000313" key="6">
    <source>
        <dbReference type="Proteomes" id="UP000555448"/>
    </source>
</evidence>
<dbReference type="PROSITE" id="PS50932">
    <property type="entry name" value="HTH_LACI_2"/>
    <property type="match status" value="1"/>
</dbReference>
<dbReference type="CDD" id="cd01392">
    <property type="entry name" value="HTH_LacI"/>
    <property type="match status" value="1"/>
</dbReference>